<proteinExistence type="predicted"/>
<dbReference type="SUPFAM" id="SSF69279">
    <property type="entry name" value="Phage tail proteins"/>
    <property type="match status" value="1"/>
</dbReference>
<dbReference type="InterPro" id="IPR056937">
    <property type="entry name" value="YqbQ/XkdQ"/>
</dbReference>
<keyword evidence="3" id="KW-1185">Reference proteome</keyword>
<dbReference type="Gene3D" id="2.30.300.10">
    <property type="entry name" value="Baseplate protein-like domain - beta roll fold"/>
    <property type="match status" value="1"/>
</dbReference>
<sequence>MLEIILDDRGGKLWNISQLVTQISWKTSRKGKAGSLDMTFIKGSVGQDRNFNCTPGNILRVKVKGFNLFYGYIFAIDSSDKETVKIMAYDQIRYLMNKDVSAFEDATATEIIKGIAEKFNIRVGELADTVHRIPSMLEDNKQLIDTIIKALDETLTATEEIFILYDDFGSLTLRNAKDMIVAHSVGEGSQLMSYSHKISIDSDTFNYMKFVQDNKKTGKRDVYVLKDSGNVAKWGQLQFYRVVDEKMNKAQIEELIDNVMRMKNRETRTLSVDAFGDLTVRAGCYVHINIEELEMSQLFIVNECTHDFDGNEHKMKLQLEVYSRVDRGPDQKDQQYYTYRI</sequence>
<feature type="domain" description="YqbQ/XkdQ" evidence="1">
    <location>
        <begin position="23"/>
        <end position="320"/>
    </location>
</feature>
<reference evidence="2" key="1">
    <citation type="submission" date="2022-01" db="EMBL/GenBank/DDBJ databases">
        <authorList>
            <person name="Criscuolo A."/>
        </authorList>
    </citation>
    <scope>NUCLEOTIDE SEQUENCE</scope>
    <source>
        <strain evidence="2">CIP111893</strain>
    </source>
</reference>
<gene>
    <name evidence="2" type="ORF">PAECIP111893_03517</name>
</gene>
<dbReference type="Gene3D" id="3.55.50.10">
    <property type="entry name" value="Baseplate protein-like domains"/>
    <property type="match status" value="1"/>
</dbReference>
<dbReference type="EMBL" id="CAKMMF010000020">
    <property type="protein sequence ID" value="CAH1212301.1"/>
    <property type="molecule type" value="Genomic_DNA"/>
</dbReference>
<dbReference type="Pfam" id="PF24032">
    <property type="entry name" value="YQBQ"/>
    <property type="match status" value="1"/>
</dbReference>
<accession>A0ABM9CHP2</accession>
<evidence type="ECO:0000259" key="1">
    <source>
        <dbReference type="Pfam" id="PF24032"/>
    </source>
</evidence>
<dbReference type="InterPro" id="IPR023399">
    <property type="entry name" value="Baseplate-like_2-layer_sand"/>
</dbReference>
<organism evidence="2 3">
    <name type="scientific">Paenibacillus plantiphilus</name>
    <dbReference type="NCBI Taxonomy" id="2905650"/>
    <lineage>
        <taxon>Bacteria</taxon>
        <taxon>Bacillati</taxon>
        <taxon>Bacillota</taxon>
        <taxon>Bacilli</taxon>
        <taxon>Bacillales</taxon>
        <taxon>Paenibacillaceae</taxon>
        <taxon>Paenibacillus</taxon>
    </lineage>
</organism>
<dbReference type="Proteomes" id="UP000838686">
    <property type="component" value="Unassembled WGS sequence"/>
</dbReference>
<protein>
    <recommendedName>
        <fullName evidence="1">YqbQ/XkdQ domain-containing protein</fullName>
    </recommendedName>
</protein>
<comment type="caution">
    <text evidence="2">The sequence shown here is derived from an EMBL/GenBank/DDBJ whole genome shotgun (WGS) entry which is preliminary data.</text>
</comment>
<dbReference type="Gene3D" id="3.30.1920.10">
    <property type="entry name" value="Baseplate protein-like domains - 2 layer sandwich fold"/>
    <property type="match status" value="1"/>
</dbReference>
<name>A0ABM9CHP2_9BACL</name>
<evidence type="ECO:0000313" key="3">
    <source>
        <dbReference type="Proteomes" id="UP000838686"/>
    </source>
</evidence>
<evidence type="ECO:0000313" key="2">
    <source>
        <dbReference type="EMBL" id="CAH1212301.1"/>
    </source>
</evidence>